<reference evidence="1" key="1">
    <citation type="journal article" date="2022" name="bioRxiv">
        <title>Sequencing and chromosome-scale assembly of the giantPleurodeles waltlgenome.</title>
        <authorList>
            <person name="Brown T."/>
            <person name="Elewa A."/>
            <person name="Iarovenko S."/>
            <person name="Subramanian E."/>
            <person name="Araus A.J."/>
            <person name="Petzold A."/>
            <person name="Susuki M."/>
            <person name="Suzuki K.-i.T."/>
            <person name="Hayashi T."/>
            <person name="Toyoda A."/>
            <person name="Oliveira C."/>
            <person name="Osipova E."/>
            <person name="Leigh N.D."/>
            <person name="Simon A."/>
            <person name="Yun M.H."/>
        </authorList>
    </citation>
    <scope>NUCLEOTIDE SEQUENCE</scope>
    <source>
        <strain evidence="1">20211129_DDA</strain>
        <tissue evidence="1">Liver</tissue>
    </source>
</reference>
<gene>
    <name evidence="1" type="ORF">NDU88_006994</name>
</gene>
<proteinExistence type="predicted"/>
<sequence length="172" mass="18661">MEGALIYWEGLKYARLAEPRVRAVGEGWGALHPGLPHCAAPDWWCRLRSPEALECFRCSRSNDAHHAPPLLKGKSGRPVGLLNAACRPIAALLRTRSEEHFSLLCFFFSLQVLTISSSRSVDPASIFSSTSSPARASPVAVRVGALLTRPEYISVAALVGALLLQVRSKKEG</sequence>
<evidence type="ECO:0000313" key="2">
    <source>
        <dbReference type="Proteomes" id="UP001066276"/>
    </source>
</evidence>
<dbReference type="Proteomes" id="UP001066276">
    <property type="component" value="Chromosome 11"/>
</dbReference>
<comment type="caution">
    <text evidence="1">The sequence shown here is derived from an EMBL/GenBank/DDBJ whole genome shotgun (WGS) entry which is preliminary data.</text>
</comment>
<name>A0AAV7LQR5_PLEWA</name>
<accession>A0AAV7LQR5</accession>
<keyword evidence="2" id="KW-1185">Reference proteome</keyword>
<protein>
    <submittedName>
        <fullName evidence="1">Uncharacterized protein</fullName>
    </submittedName>
</protein>
<organism evidence="1 2">
    <name type="scientific">Pleurodeles waltl</name>
    <name type="common">Iberian ribbed newt</name>
    <dbReference type="NCBI Taxonomy" id="8319"/>
    <lineage>
        <taxon>Eukaryota</taxon>
        <taxon>Metazoa</taxon>
        <taxon>Chordata</taxon>
        <taxon>Craniata</taxon>
        <taxon>Vertebrata</taxon>
        <taxon>Euteleostomi</taxon>
        <taxon>Amphibia</taxon>
        <taxon>Batrachia</taxon>
        <taxon>Caudata</taxon>
        <taxon>Salamandroidea</taxon>
        <taxon>Salamandridae</taxon>
        <taxon>Pleurodelinae</taxon>
        <taxon>Pleurodeles</taxon>
    </lineage>
</organism>
<evidence type="ECO:0000313" key="1">
    <source>
        <dbReference type="EMBL" id="KAJ1093906.1"/>
    </source>
</evidence>
<dbReference type="AlphaFoldDB" id="A0AAV7LQR5"/>
<dbReference type="EMBL" id="JANPWB010000015">
    <property type="protein sequence ID" value="KAJ1093906.1"/>
    <property type="molecule type" value="Genomic_DNA"/>
</dbReference>